<dbReference type="Proteomes" id="UP001431783">
    <property type="component" value="Unassembled WGS sequence"/>
</dbReference>
<dbReference type="AlphaFoldDB" id="A0AAW1UCN5"/>
<dbReference type="InterPro" id="IPR052144">
    <property type="entry name" value="piRNA_biogenesis_EXD1"/>
</dbReference>
<dbReference type="EMBL" id="JARQZJ010000048">
    <property type="protein sequence ID" value="KAK9878451.1"/>
    <property type="molecule type" value="Genomic_DNA"/>
</dbReference>
<dbReference type="SUPFAM" id="SSF53098">
    <property type="entry name" value="Ribonuclease H-like"/>
    <property type="match status" value="1"/>
</dbReference>
<dbReference type="InterPro" id="IPR002562">
    <property type="entry name" value="3'-5'_exonuclease_dom"/>
</dbReference>
<accession>A0AAW1UCN5</accession>
<dbReference type="Gene3D" id="3.30.420.10">
    <property type="entry name" value="Ribonuclease H-like superfamily/Ribonuclease H"/>
    <property type="match status" value="1"/>
</dbReference>
<dbReference type="GO" id="GO:0034587">
    <property type="term" value="P:piRNA processing"/>
    <property type="evidence" value="ECO:0007669"/>
    <property type="project" value="TreeGrafter"/>
</dbReference>
<dbReference type="InterPro" id="IPR036397">
    <property type="entry name" value="RNaseH_sf"/>
</dbReference>
<proteinExistence type="predicted"/>
<sequence length="345" mass="39648">MDNKYNVGERIVISLNNGDTFEGDYLKTSDKGIEIENIHHYESGNKTRSRFWFYRREIKTIHKLTTQKGAVSDSTSQQTKISQSKNCILLDKDEYERLKEVAANFIYVKTEDKSYFDAVTEIKNFESVGVFAVGAEKGRCGKISVIALSTWKQVYIFDIKNFRSTKFPAEIAEILESFYIKKIVHNGGTLKDCLQYSHKITMNNIFDTQVSHMMLVKNATGECPKSMNTIGQCLVEYFNFSPTLLSSSLEALSESWIERPLEEDKLKKLSRLVTYLITVKDYQMNLMLKDYEKAVNSYHNLFTKSTEFEMVKLAAIQECTEDIDTIIPRDLLKSGSIETVKAIDY</sequence>
<feature type="domain" description="3'-5' exonuclease" evidence="1">
    <location>
        <begin position="122"/>
        <end position="264"/>
    </location>
</feature>
<evidence type="ECO:0000313" key="2">
    <source>
        <dbReference type="EMBL" id="KAK9878451.1"/>
    </source>
</evidence>
<comment type="caution">
    <text evidence="2">The sequence shown here is derived from an EMBL/GenBank/DDBJ whole genome shotgun (WGS) entry which is preliminary data.</text>
</comment>
<dbReference type="PANTHER" id="PTHR46628:SF1">
    <property type="entry name" value="PIRNA BIOGENESIS PROTEIN EXD1"/>
    <property type="match status" value="1"/>
</dbReference>
<protein>
    <recommendedName>
        <fullName evidence="1">3'-5' exonuclease domain-containing protein</fullName>
    </recommendedName>
</protein>
<dbReference type="InterPro" id="IPR012337">
    <property type="entry name" value="RNaseH-like_sf"/>
</dbReference>
<organism evidence="2 3">
    <name type="scientific">Henosepilachna vigintioctopunctata</name>
    <dbReference type="NCBI Taxonomy" id="420089"/>
    <lineage>
        <taxon>Eukaryota</taxon>
        <taxon>Metazoa</taxon>
        <taxon>Ecdysozoa</taxon>
        <taxon>Arthropoda</taxon>
        <taxon>Hexapoda</taxon>
        <taxon>Insecta</taxon>
        <taxon>Pterygota</taxon>
        <taxon>Neoptera</taxon>
        <taxon>Endopterygota</taxon>
        <taxon>Coleoptera</taxon>
        <taxon>Polyphaga</taxon>
        <taxon>Cucujiformia</taxon>
        <taxon>Coccinelloidea</taxon>
        <taxon>Coccinellidae</taxon>
        <taxon>Epilachninae</taxon>
        <taxon>Epilachnini</taxon>
        <taxon>Henosepilachna</taxon>
    </lineage>
</organism>
<name>A0AAW1UCN5_9CUCU</name>
<keyword evidence="3" id="KW-1185">Reference proteome</keyword>
<dbReference type="GO" id="GO:1990923">
    <property type="term" value="C:PET complex"/>
    <property type="evidence" value="ECO:0007669"/>
    <property type="project" value="TreeGrafter"/>
</dbReference>
<evidence type="ECO:0000313" key="3">
    <source>
        <dbReference type="Proteomes" id="UP001431783"/>
    </source>
</evidence>
<dbReference type="GO" id="GO:0008408">
    <property type="term" value="F:3'-5' exonuclease activity"/>
    <property type="evidence" value="ECO:0007669"/>
    <property type="project" value="InterPro"/>
</dbReference>
<reference evidence="2 3" key="1">
    <citation type="submission" date="2023-03" db="EMBL/GenBank/DDBJ databases">
        <title>Genome insight into feeding habits of ladybird beetles.</title>
        <authorList>
            <person name="Li H.-S."/>
            <person name="Huang Y.-H."/>
            <person name="Pang H."/>
        </authorList>
    </citation>
    <scope>NUCLEOTIDE SEQUENCE [LARGE SCALE GENOMIC DNA]</scope>
    <source>
        <strain evidence="2">SYSU_2023b</strain>
        <tissue evidence="2">Whole body</tissue>
    </source>
</reference>
<dbReference type="Pfam" id="PF01612">
    <property type="entry name" value="DNA_pol_A_exo1"/>
    <property type="match status" value="1"/>
</dbReference>
<dbReference type="PANTHER" id="PTHR46628">
    <property type="entry name" value="PIRNA BIOGENESIS PROTEIN EXD1"/>
    <property type="match status" value="1"/>
</dbReference>
<gene>
    <name evidence="2" type="ORF">WA026_022091</name>
</gene>
<evidence type="ECO:0000259" key="1">
    <source>
        <dbReference type="Pfam" id="PF01612"/>
    </source>
</evidence>
<dbReference type="GO" id="GO:0003676">
    <property type="term" value="F:nucleic acid binding"/>
    <property type="evidence" value="ECO:0007669"/>
    <property type="project" value="InterPro"/>
</dbReference>